<evidence type="ECO:0000259" key="1">
    <source>
        <dbReference type="Pfam" id="PF26282"/>
    </source>
</evidence>
<dbReference type="AlphaFoldDB" id="A0A1Y2H771"/>
<evidence type="ECO:0000313" key="2">
    <source>
        <dbReference type="EMBL" id="ORZ29811.1"/>
    </source>
</evidence>
<protein>
    <recommendedName>
        <fullName evidence="1">Trs120/TRAPPC9 third Ig-like domain-containing protein</fullName>
    </recommendedName>
</protein>
<dbReference type="Pfam" id="PF26282">
    <property type="entry name" value="Ig_TRAPPC9-Trs120_3rd"/>
    <property type="match status" value="1"/>
</dbReference>
<dbReference type="OrthoDB" id="27962at2759"/>
<feature type="domain" description="Trs120/TRAPPC9 third Ig-like" evidence="1">
    <location>
        <begin position="6"/>
        <end position="103"/>
    </location>
</feature>
<reference evidence="2 3" key="1">
    <citation type="submission" date="2016-07" db="EMBL/GenBank/DDBJ databases">
        <title>Pervasive Adenine N6-methylation of Active Genes in Fungi.</title>
        <authorList>
            <consortium name="DOE Joint Genome Institute"/>
            <person name="Mondo S.J."/>
            <person name="Dannebaum R.O."/>
            <person name="Kuo R.C."/>
            <person name="Labutti K."/>
            <person name="Haridas S."/>
            <person name="Kuo A."/>
            <person name="Salamov A."/>
            <person name="Ahrendt S.R."/>
            <person name="Lipzen A."/>
            <person name="Sullivan W."/>
            <person name="Andreopoulos W.B."/>
            <person name="Clum A."/>
            <person name="Lindquist E."/>
            <person name="Daum C."/>
            <person name="Ramamoorthy G.K."/>
            <person name="Gryganskyi A."/>
            <person name="Culley D."/>
            <person name="Magnuson J.K."/>
            <person name="James T.Y."/>
            <person name="O'Malley M.A."/>
            <person name="Stajich J.E."/>
            <person name="Spatafora J.W."/>
            <person name="Visel A."/>
            <person name="Grigoriev I.V."/>
        </authorList>
    </citation>
    <scope>NUCLEOTIDE SEQUENCE [LARGE SCALE GENOMIC DNA]</scope>
    <source>
        <strain evidence="2 3">PL171</strain>
    </source>
</reference>
<dbReference type="Proteomes" id="UP000193411">
    <property type="component" value="Unassembled WGS sequence"/>
</dbReference>
<gene>
    <name evidence="2" type="ORF">BCR44DRAFT_1447719</name>
</gene>
<dbReference type="InterPro" id="IPR058567">
    <property type="entry name" value="Ig_TRAPPC9_Trs120_3rd"/>
</dbReference>
<accession>A0A1Y2H771</accession>
<keyword evidence="3" id="KW-1185">Reference proteome</keyword>
<proteinExistence type="predicted"/>
<evidence type="ECO:0000313" key="3">
    <source>
        <dbReference type="Proteomes" id="UP000193411"/>
    </source>
</evidence>
<name>A0A1Y2H771_9FUNG</name>
<comment type="caution">
    <text evidence="2">The sequence shown here is derived from an EMBL/GenBank/DDBJ whole genome shotgun (WGS) entry which is preliminary data.</text>
</comment>
<dbReference type="EMBL" id="MCFL01000126">
    <property type="protein sequence ID" value="ORZ29811.1"/>
    <property type="molecule type" value="Genomic_DNA"/>
</dbReference>
<sequence>MHKNDKEEEASARIQPGSTRRLVVRVPQCTLSEGELTANVPEIKAKQFVMTKHGKRHADYRERVMAFWLREYLTSLMSATWESDDGRVGILDLSTMRLLPGHIPILWEQSIDVRLASVCIPDPVRAPHVHQVTLAVKNHAQVPQSFLVQVQPDELALVRLLGHGVATLSEVPGLESREVKWKVLVIGSSNPEAEEHDKAAGQSWTLLCHVTRVASEHPLVHVTRVEVGGAA</sequence>
<organism evidence="2 3">
    <name type="scientific">Catenaria anguillulae PL171</name>
    <dbReference type="NCBI Taxonomy" id="765915"/>
    <lineage>
        <taxon>Eukaryota</taxon>
        <taxon>Fungi</taxon>
        <taxon>Fungi incertae sedis</taxon>
        <taxon>Blastocladiomycota</taxon>
        <taxon>Blastocladiomycetes</taxon>
        <taxon>Blastocladiales</taxon>
        <taxon>Catenariaceae</taxon>
        <taxon>Catenaria</taxon>
    </lineage>
</organism>